<dbReference type="PROSITE" id="PS50082">
    <property type="entry name" value="WD_REPEATS_2"/>
    <property type="match status" value="1"/>
</dbReference>
<accession>A0A7E4VSR7</accession>
<keyword evidence="10" id="KW-0175">Coiled coil</keyword>
<keyword evidence="7 9" id="KW-0853">WD repeat</keyword>
<dbReference type="InterPro" id="IPR036322">
    <property type="entry name" value="WD40_repeat_dom_sf"/>
</dbReference>
<name>A0A7E4VSR7_PANRE</name>
<keyword evidence="13" id="KW-1185">Reference proteome</keyword>
<feature type="repeat" description="WD" evidence="9">
    <location>
        <begin position="229"/>
        <end position="263"/>
    </location>
</feature>
<feature type="compositionally biased region" description="Low complexity" evidence="11">
    <location>
        <begin position="890"/>
        <end position="901"/>
    </location>
</feature>
<evidence type="ECO:0000313" key="13">
    <source>
        <dbReference type="Proteomes" id="UP000492821"/>
    </source>
</evidence>
<dbReference type="SMART" id="SM00320">
    <property type="entry name" value="WD40"/>
    <property type="match status" value="7"/>
</dbReference>
<evidence type="ECO:0000256" key="9">
    <source>
        <dbReference type="PROSITE-ProRule" id="PRU00221"/>
    </source>
</evidence>
<feature type="region of interest" description="Disordered" evidence="11">
    <location>
        <begin position="861"/>
        <end position="901"/>
    </location>
</feature>
<reference evidence="14" key="2">
    <citation type="submission" date="2020-10" db="UniProtKB">
        <authorList>
            <consortium name="WormBaseParasite"/>
        </authorList>
    </citation>
    <scope>IDENTIFICATION</scope>
</reference>
<comment type="subcellular location">
    <subcellularLocation>
        <location evidence="1">Cell membrane</location>
        <topology evidence="1">Peripheral membrane protein</topology>
    </subcellularLocation>
    <subcellularLocation>
        <location evidence="2">Cytoplasm</location>
    </subcellularLocation>
</comment>
<dbReference type="PANTHER" id="PTHR10241">
    <property type="entry name" value="LETHAL 2 GIANT LARVAE PROTEIN"/>
    <property type="match status" value="1"/>
</dbReference>
<dbReference type="InterPro" id="IPR042855">
    <property type="entry name" value="V_SNARE_CC"/>
</dbReference>
<keyword evidence="8" id="KW-0677">Repeat</keyword>
<dbReference type="Pfam" id="PF08366">
    <property type="entry name" value="LLGL"/>
    <property type="match status" value="1"/>
</dbReference>
<feature type="region of interest" description="Disordered" evidence="11">
    <location>
        <begin position="700"/>
        <end position="746"/>
    </location>
</feature>
<dbReference type="GO" id="GO:0045159">
    <property type="term" value="F:myosin II binding"/>
    <property type="evidence" value="ECO:0007669"/>
    <property type="project" value="TreeGrafter"/>
</dbReference>
<dbReference type="GO" id="GO:0031201">
    <property type="term" value="C:SNARE complex"/>
    <property type="evidence" value="ECO:0007669"/>
    <property type="project" value="TreeGrafter"/>
</dbReference>
<protein>
    <submittedName>
        <fullName evidence="14">V-SNARE coiled-coil homology domain-containing protein</fullName>
    </submittedName>
</protein>
<evidence type="ECO:0000256" key="1">
    <source>
        <dbReference type="ARBA" id="ARBA00004202"/>
    </source>
</evidence>
<proteinExistence type="inferred from homology"/>
<evidence type="ECO:0000256" key="6">
    <source>
        <dbReference type="ARBA" id="ARBA00022490"/>
    </source>
</evidence>
<comment type="similarity">
    <text evidence="3">Belongs to the WD repeat L(2)GL family.</text>
</comment>
<evidence type="ECO:0000256" key="10">
    <source>
        <dbReference type="PROSITE-ProRule" id="PRU00290"/>
    </source>
</evidence>
<dbReference type="CDD" id="cd15873">
    <property type="entry name" value="R-SNARE_STXBP5_6"/>
    <property type="match status" value="1"/>
</dbReference>
<keyword evidence="4" id="KW-0472">Membrane</keyword>
<dbReference type="Proteomes" id="UP000492821">
    <property type="component" value="Unassembled WGS sequence"/>
</dbReference>
<dbReference type="PANTHER" id="PTHR10241:SF25">
    <property type="entry name" value="TOMOSYN, ISOFORM C"/>
    <property type="match status" value="1"/>
</dbReference>
<feature type="compositionally biased region" description="Basic and acidic residues" evidence="11">
    <location>
        <begin position="549"/>
        <end position="560"/>
    </location>
</feature>
<keyword evidence="5" id="KW-0268">Exocytosis</keyword>
<dbReference type="Gene3D" id="2.130.10.10">
    <property type="entry name" value="YVTN repeat-like/Quinoprotein amine dehydrogenase"/>
    <property type="match status" value="2"/>
</dbReference>
<evidence type="ECO:0000259" key="12">
    <source>
        <dbReference type="PROSITE" id="PS50892"/>
    </source>
</evidence>
<dbReference type="InterPro" id="IPR015943">
    <property type="entry name" value="WD40/YVTN_repeat-like_dom_sf"/>
</dbReference>
<evidence type="ECO:0000256" key="11">
    <source>
        <dbReference type="SAM" id="MobiDB-lite"/>
    </source>
</evidence>
<evidence type="ECO:0000256" key="8">
    <source>
        <dbReference type="ARBA" id="ARBA00022737"/>
    </source>
</evidence>
<dbReference type="Pfam" id="PF00400">
    <property type="entry name" value="WD40"/>
    <property type="match status" value="1"/>
</dbReference>
<dbReference type="Gene3D" id="1.20.5.110">
    <property type="match status" value="1"/>
</dbReference>
<keyword evidence="6" id="KW-0963">Cytoplasm</keyword>
<dbReference type="InterPro" id="IPR013577">
    <property type="entry name" value="LLGL2"/>
</dbReference>
<feature type="domain" description="V-SNARE coiled-coil homology" evidence="12">
    <location>
        <begin position="1230"/>
        <end position="1294"/>
    </location>
</feature>
<dbReference type="SUPFAM" id="SSF50978">
    <property type="entry name" value="WD40 repeat-like"/>
    <property type="match status" value="2"/>
</dbReference>
<evidence type="ECO:0000256" key="7">
    <source>
        <dbReference type="ARBA" id="ARBA00022574"/>
    </source>
</evidence>
<feature type="region of interest" description="Disordered" evidence="11">
    <location>
        <begin position="549"/>
        <end position="573"/>
    </location>
</feature>
<dbReference type="InterPro" id="IPR001680">
    <property type="entry name" value="WD40_rpt"/>
</dbReference>
<dbReference type="PRINTS" id="PR00962">
    <property type="entry name" value="LETHAL2GIANT"/>
</dbReference>
<dbReference type="GO" id="GO:0019905">
    <property type="term" value="F:syntaxin binding"/>
    <property type="evidence" value="ECO:0007669"/>
    <property type="project" value="TreeGrafter"/>
</dbReference>
<evidence type="ECO:0000313" key="14">
    <source>
        <dbReference type="WBParaSite" id="Pan_g2974.t2"/>
    </source>
</evidence>
<reference evidence="13" key="1">
    <citation type="journal article" date="2013" name="Genetics">
        <title>The draft genome and transcriptome of Panagrellus redivivus are shaped by the harsh demands of a free-living lifestyle.</title>
        <authorList>
            <person name="Srinivasan J."/>
            <person name="Dillman A.R."/>
            <person name="Macchietto M.G."/>
            <person name="Heikkinen L."/>
            <person name="Lakso M."/>
            <person name="Fracchia K.M."/>
            <person name="Antoshechkin I."/>
            <person name="Mortazavi A."/>
            <person name="Wong G."/>
            <person name="Sternberg P.W."/>
        </authorList>
    </citation>
    <scope>NUCLEOTIDE SEQUENCE [LARGE SCALE GENOMIC DNA]</scope>
    <source>
        <strain evidence="13">MT8872</strain>
    </source>
</reference>
<evidence type="ECO:0000256" key="2">
    <source>
        <dbReference type="ARBA" id="ARBA00004496"/>
    </source>
</evidence>
<feature type="compositionally biased region" description="Basic and acidic residues" evidence="11">
    <location>
        <begin position="714"/>
        <end position="723"/>
    </location>
</feature>
<feature type="compositionally biased region" description="Pro residues" evidence="11">
    <location>
        <begin position="656"/>
        <end position="673"/>
    </location>
</feature>
<feature type="compositionally biased region" description="Polar residues" evidence="11">
    <location>
        <begin position="561"/>
        <end position="571"/>
    </location>
</feature>
<evidence type="ECO:0000256" key="5">
    <source>
        <dbReference type="ARBA" id="ARBA00022483"/>
    </source>
</evidence>
<keyword evidence="4" id="KW-1003">Cell membrane</keyword>
<dbReference type="GO" id="GO:0005096">
    <property type="term" value="F:GTPase activator activity"/>
    <property type="evidence" value="ECO:0007669"/>
    <property type="project" value="TreeGrafter"/>
</dbReference>
<dbReference type="GO" id="GO:0006887">
    <property type="term" value="P:exocytosis"/>
    <property type="evidence" value="ECO:0007669"/>
    <property type="project" value="UniProtKB-KW"/>
</dbReference>
<sequence length="1295" mass="140466">MDRARKKLASAIDGIRNFNTKIELNVDERISPDNCSLNEIVRHGFPDDARCIAYDPVQKLIAIGAGHGTVRLLGQSGVDYLLKHETTEAVIHIAFLVNEGGLVTVQRDDTIHLWNYRQHTPEIVNSMQMSKERVTCLHLPFQSKWLYIGTDKGNVYFVCLANFELSTYLINWNKAIDLSCRIHPGAVKHLAVCPTEPQRLLIAFEKSHVSMWNLQTREAEQFAVGFPQIKCISWHHDGKQFMCGHSDGSLSIWNIRKPNEAQQKINPHSTSGPCKPITHLIWQHNIEGEPIVAFVGGLPAEDGALPAVSIMRGRKSTTVAEMDHNILGIVALNPSPFQNVPQLPYGIAVLLKHDFLVIDVNSQGFSCFENPHAMDIHESPVTKISYFADCPVDLIAALTLVGRNQRKQGVRLSDRPWPVTGGVGRECASGLQEVVITGHEDGSIKFWQASSESLQIMYKLKTGRHFEKVDENKVVSYAVTDVVLDPESRLLLVASACGQVTLFRFVKTDSTQDIAVVLLSQLSSANVPPSPSPNTVDDDLRTTARELRRQLETSESRDSHSTATSTGSDNTEYVPVRVRGGACRRPAGYQPELVCQIPWISNGTAPEKITAMALNSAYGVLAIGTAAGIALVDIVSYIQIHSFSSHEIMSREPIPLTLPPPNSDASPSEPPTPTITVQPEIEGGSGWSLGSSVAGLIRKASKKGHHGTPINVPDRPHVDELRVDSPSSVCSDGLSLSPAPNNLPSRSQSVKKIVRRMTGRLKRAKSFQTTVEEPAEPIEYSPALSECKCFNLLSCFYRFVSCPSMHSSTQSPMVSNTAKSFIRLNTEKCRSVDRRPILAKAQSIAAGAAAALNLNSREGGGGGGNNSGAGSEINSPAHGLSVGDLSNGDSKSNLNGGSRSSSLTSLEKLNALPECVTSLSFVSTSSKRNQPKAEPSLWLGMSTGSAVCFTLQLPSNRITNSVVAAPSDMFDGPQGSIVRLPSRIIATFFLDRNFCLVTGAFEAYRDSTKDSAPTSANLEKAIQNRVLTQTSQSPNVYDADEGLPPPELLSQLAVFVSEHEIKVVALPAFQQVFSHRPDIPLVLAKSSHVRGYPVLLCLNGAGNLAVFSLPTLKPLLNQSLFKGSVDIDDPICGRTDFSEHGLGMYMASPSEIQKFTACTELAAQVADCAGELFVPVDMPEPPKTSFLKGVSTLFAGQKDSVDLDTIFSEKPSSIAVTTIKSVARAIPVNNMEAVTSRGLTAGQAAAQAIQNLNERGDKLNAVVDATENLRNNAMNLQSRSSALVQKYEKKKWYQL</sequence>
<organism evidence="13 14">
    <name type="scientific">Panagrellus redivivus</name>
    <name type="common">Microworm</name>
    <dbReference type="NCBI Taxonomy" id="6233"/>
    <lineage>
        <taxon>Eukaryota</taxon>
        <taxon>Metazoa</taxon>
        <taxon>Ecdysozoa</taxon>
        <taxon>Nematoda</taxon>
        <taxon>Chromadorea</taxon>
        <taxon>Rhabditida</taxon>
        <taxon>Tylenchina</taxon>
        <taxon>Panagrolaimomorpha</taxon>
        <taxon>Panagrolaimoidea</taxon>
        <taxon>Panagrolaimidae</taxon>
        <taxon>Panagrellus</taxon>
    </lineage>
</organism>
<dbReference type="WBParaSite" id="Pan_g2974.t2">
    <property type="protein sequence ID" value="Pan_g2974.t2"/>
    <property type="gene ID" value="Pan_g2974"/>
</dbReference>
<dbReference type="GO" id="GO:0006893">
    <property type="term" value="P:Golgi to plasma membrane transport"/>
    <property type="evidence" value="ECO:0007669"/>
    <property type="project" value="TreeGrafter"/>
</dbReference>
<evidence type="ECO:0000256" key="4">
    <source>
        <dbReference type="ARBA" id="ARBA00022475"/>
    </source>
</evidence>
<evidence type="ECO:0000256" key="3">
    <source>
        <dbReference type="ARBA" id="ARBA00008070"/>
    </source>
</evidence>
<dbReference type="PROSITE" id="PS50892">
    <property type="entry name" value="V_SNARE"/>
    <property type="match status" value="1"/>
</dbReference>
<feature type="region of interest" description="Disordered" evidence="11">
    <location>
        <begin position="652"/>
        <end position="685"/>
    </location>
</feature>
<dbReference type="InterPro" id="IPR000664">
    <property type="entry name" value="Lethal2_giant"/>
</dbReference>
<dbReference type="GO" id="GO:0005886">
    <property type="term" value="C:plasma membrane"/>
    <property type="evidence" value="ECO:0007669"/>
    <property type="project" value="UniProtKB-SubCell"/>
</dbReference>